<evidence type="ECO:0000256" key="1">
    <source>
        <dbReference type="SAM" id="MobiDB-lite"/>
    </source>
</evidence>
<feature type="region of interest" description="Disordered" evidence="1">
    <location>
        <begin position="202"/>
        <end position="257"/>
    </location>
</feature>
<sequence>MGTSKRSYPNEDILHCSSPLTVIDEDKVGLESLPPDDVLHCYSPLSSLDELELECEEDADESSILSSQQKLKKMADGTCSSCRLYGLPDAAASGEDLIEELASLDISANENDVPVIIYDEETPPCSLYGHVALGHEKLNPDGSRTVYLNCPGCCEDTFRSQTQDNPDGIFQKIPCRQVIPVQAGEAPHSGGQALMVSNSALATTSQGSQGDSLAQNQDNSNDTVAQNQDGSVDPNSGRRRWKGHRSGASRAGRDKRKAEFGVKKEFEQVFGELIEESKVRNGPGFAIQIERPPKHPTLPPEFNGGPISEPSSSQKRNERRGEVAKAKKRNRFMLIALPDSLNKKRGRSFFGAAEHAHGEFVRRPRSQKVVQGYAKDVGTDTITDYPEGGHLFVKSTSKFFMGPEDPEYLLQRWDGLISEKLIAYIWDLWLKLKKKYPMKKSCSHCSKNKSMHVGFWSHYWRQPYLTSDSKPKDEEACIALDNFLAAIGEHVMPTLLHMLKLHDPQVYHKMQIAHDYVKSFPDNLKILECRPALDFGGLCQTISIKEGGSQIAHLDWMDHPLIYAFVICIGPGWTGGKLFFPQLRKAVPTQPGQVIVFQA</sequence>
<reference evidence="2 3" key="1">
    <citation type="submission" date="2014-06" db="EMBL/GenBank/DDBJ databases">
        <title>Evolutionary Origins and Diversification of the Mycorrhizal Mutualists.</title>
        <authorList>
            <consortium name="DOE Joint Genome Institute"/>
            <consortium name="Mycorrhizal Genomics Consortium"/>
            <person name="Kohler A."/>
            <person name="Kuo A."/>
            <person name="Nagy L.G."/>
            <person name="Floudas D."/>
            <person name="Copeland A."/>
            <person name="Barry K.W."/>
            <person name="Cichocki N."/>
            <person name="Veneault-Fourrey C."/>
            <person name="LaButti K."/>
            <person name="Lindquist E.A."/>
            <person name="Lipzen A."/>
            <person name="Lundell T."/>
            <person name="Morin E."/>
            <person name="Murat C."/>
            <person name="Riley R."/>
            <person name="Ohm R."/>
            <person name="Sun H."/>
            <person name="Tunlid A."/>
            <person name="Henrissat B."/>
            <person name="Grigoriev I.V."/>
            <person name="Hibbett D.S."/>
            <person name="Martin F."/>
        </authorList>
    </citation>
    <scope>NUCLEOTIDE SEQUENCE [LARGE SCALE GENOMIC DNA]</scope>
    <source>
        <strain evidence="2 3">SS14</strain>
    </source>
</reference>
<dbReference type="HOGENOM" id="CLU_459400_0_0_1"/>
<accession>A0A0C9VJK8</accession>
<feature type="region of interest" description="Disordered" evidence="1">
    <location>
        <begin position="288"/>
        <end position="324"/>
    </location>
</feature>
<organism evidence="2 3">
    <name type="scientific">Sphaerobolus stellatus (strain SS14)</name>
    <dbReference type="NCBI Taxonomy" id="990650"/>
    <lineage>
        <taxon>Eukaryota</taxon>
        <taxon>Fungi</taxon>
        <taxon>Dikarya</taxon>
        <taxon>Basidiomycota</taxon>
        <taxon>Agaricomycotina</taxon>
        <taxon>Agaricomycetes</taxon>
        <taxon>Phallomycetidae</taxon>
        <taxon>Geastrales</taxon>
        <taxon>Sphaerobolaceae</taxon>
        <taxon>Sphaerobolus</taxon>
    </lineage>
</organism>
<dbReference type="AlphaFoldDB" id="A0A0C9VJK8"/>
<gene>
    <name evidence="2" type="ORF">M422DRAFT_255111</name>
</gene>
<evidence type="ECO:0000313" key="2">
    <source>
        <dbReference type="EMBL" id="KIJ41797.1"/>
    </source>
</evidence>
<evidence type="ECO:0000313" key="3">
    <source>
        <dbReference type="Proteomes" id="UP000054279"/>
    </source>
</evidence>
<feature type="compositionally biased region" description="Basic residues" evidence="1">
    <location>
        <begin position="237"/>
        <end position="247"/>
    </location>
</feature>
<dbReference type="Gene3D" id="3.60.130.30">
    <property type="match status" value="1"/>
</dbReference>
<proteinExistence type="predicted"/>
<dbReference type="Proteomes" id="UP000054279">
    <property type="component" value="Unassembled WGS sequence"/>
</dbReference>
<dbReference type="EMBL" id="KN837134">
    <property type="protein sequence ID" value="KIJ41797.1"/>
    <property type="molecule type" value="Genomic_DNA"/>
</dbReference>
<feature type="compositionally biased region" description="Polar residues" evidence="1">
    <location>
        <begin position="202"/>
        <end position="234"/>
    </location>
</feature>
<name>A0A0C9VJK8_SPHS4</name>
<dbReference type="OrthoDB" id="3249298at2759"/>
<feature type="compositionally biased region" description="Basic and acidic residues" evidence="1">
    <location>
        <begin position="315"/>
        <end position="324"/>
    </location>
</feature>
<protein>
    <submittedName>
        <fullName evidence="2">Uncharacterized protein</fullName>
    </submittedName>
</protein>
<keyword evidence="3" id="KW-1185">Reference proteome</keyword>